<dbReference type="OrthoDB" id="5295350at2"/>
<feature type="transmembrane region" description="Helical" evidence="1">
    <location>
        <begin position="183"/>
        <end position="207"/>
    </location>
</feature>
<protein>
    <submittedName>
        <fullName evidence="2">Hydrolase</fullName>
    </submittedName>
</protein>
<dbReference type="RefSeq" id="WP_126727690.1">
    <property type="nucleotide sequence ID" value="NZ_RYZH01000062.1"/>
</dbReference>
<organism evidence="2 3">
    <name type="scientific">Tautonia sociabilis</name>
    <dbReference type="NCBI Taxonomy" id="2080755"/>
    <lineage>
        <taxon>Bacteria</taxon>
        <taxon>Pseudomonadati</taxon>
        <taxon>Planctomycetota</taxon>
        <taxon>Planctomycetia</taxon>
        <taxon>Isosphaerales</taxon>
        <taxon>Isosphaeraceae</taxon>
        <taxon>Tautonia</taxon>
    </lineage>
</organism>
<feature type="transmembrane region" description="Helical" evidence="1">
    <location>
        <begin position="7"/>
        <end position="26"/>
    </location>
</feature>
<dbReference type="AlphaFoldDB" id="A0A432MDY9"/>
<evidence type="ECO:0000256" key="1">
    <source>
        <dbReference type="SAM" id="Phobius"/>
    </source>
</evidence>
<keyword evidence="3" id="KW-1185">Reference proteome</keyword>
<feature type="transmembrane region" description="Helical" evidence="1">
    <location>
        <begin position="118"/>
        <end position="137"/>
    </location>
</feature>
<accession>A0A432MDY9</accession>
<name>A0A432MDY9_9BACT</name>
<evidence type="ECO:0000313" key="3">
    <source>
        <dbReference type="Proteomes" id="UP000280296"/>
    </source>
</evidence>
<dbReference type="EMBL" id="RYZH01000062">
    <property type="protein sequence ID" value="RUL83304.1"/>
    <property type="molecule type" value="Genomic_DNA"/>
</dbReference>
<keyword evidence="1" id="KW-0812">Transmembrane</keyword>
<reference evidence="2 3" key="2">
    <citation type="submission" date="2019-01" db="EMBL/GenBank/DDBJ databases">
        <title>Tautonia sociabilis, a novel thermotolerant planctomycete of Isosphaeraceae family, isolated from a 4000 m deep subterranean habitat.</title>
        <authorList>
            <person name="Kovaleva O.L."/>
            <person name="Elcheninov A.G."/>
            <person name="Van Heerden E."/>
            <person name="Toshchakov S.V."/>
            <person name="Novikov A."/>
            <person name="Bonch-Osmolovskaya E.A."/>
            <person name="Kublanov I.V."/>
        </authorList>
    </citation>
    <scope>NUCLEOTIDE SEQUENCE [LARGE SCALE GENOMIC DNA]</scope>
    <source>
        <strain evidence="2 3">GM2012</strain>
    </source>
</reference>
<dbReference type="GO" id="GO:0016787">
    <property type="term" value="F:hydrolase activity"/>
    <property type="evidence" value="ECO:0007669"/>
    <property type="project" value="UniProtKB-KW"/>
</dbReference>
<reference evidence="2 3" key="1">
    <citation type="submission" date="2018-12" db="EMBL/GenBank/DDBJ databases">
        <authorList>
            <person name="Toschakov S.V."/>
        </authorList>
    </citation>
    <scope>NUCLEOTIDE SEQUENCE [LARGE SCALE GENOMIC DNA]</scope>
    <source>
        <strain evidence="2 3">GM2012</strain>
    </source>
</reference>
<evidence type="ECO:0000313" key="2">
    <source>
        <dbReference type="EMBL" id="RUL83304.1"/>
    </source>
</evidence>
<feature type="transmembrane region" description="Helical" evidence="1">
    <location>
        <begin position="85"/>
        <end position="106"/>
    </location>
</feature>
<dbReference type="Proteomes" id="UP000280296">
    <property type="component" value="Unassembled WGS sequence"/>
</dbReference>
<comment type="caution">
    <text evidence="2">The sequence shown here is derived from an EMBL/GenBank/DDBJ whole genome shotgun (WGS) entry which is preliminary data.</text>
</comment>
<keyword evidence="1" id="KW-0472">Membrane</keyword>
<gene>
    <name evidence="2" type="ORF">TsocGM_22405</name>
</gene>
<keyword evidence="2" id="KW-0378">Hydrolase</keyword>
<feature type="transmembrane region" description="Helical" evidence="1">
    <location>
        <begin position="143"/>
        <end position="162"/>
    </location>
</feature>
<sequence>MSAMGNFRQHVGFASFLGIFFAWGAGVVTGLHWLYGSVAALLTTVGGLLPDLDSDSSVQLRGFSGLLGILAAVAVWQGIDDTEAVVPFELHLWAAILTYVLVRHGLRRSLARLTVHRGMNHSLPTAGIWGAITYLGYPSDSHPIRLLMAAAVTLGFLSHLVLDEWCSVDLAGRRVNRAFGTALKFTSKSVGATIVTYVLLALLGWWVTLSWPSDPIAGGLPSPEVRWPEGVSPEEG</sequence>
<keyword evidence="1" id="KW-1133">Transmembrane helix</keyword>
<proteinExistence type="predicted"/>